<evidence type="ECO:0000313" key="1">
    <source>
        <dbReference type="EMBL" id="ATY85816.1"/>
    </source>
</evidence>
<dbReference type="Proteomes" id="UP000231932">
    <property type="component" value="Chromosome"/>
</dbReference>
<dbReference type="AlphaFoldDB" id="A0A2K8N8Y7"/>
<accession>A0A2K8N8Y7</accession>
<gene>
    <name evidence="1" type="ORF">CVV65_13505</name>
</gene>
<protein>
    <submittedName>
        <fullName evidence="1">Uncharacterized protein</fullName>
    </submittedName>
</protein>
<organism evidence="1 2">
    <name type="scientific">Kyrpidia spormannii</name>
    <dbReference type="NCBI Taxonomy" id="2055160"/>
    <lineage>
        <taxon>Bacteria</taxon>
        <taxon>Bacillati</taxon>
        <taxon>Bacillota</taxon>
        <taxon>Bacilli</taxon>
        <taxon>Bacillales</taxon>
        <taxon>Alicyclobacillaceae</taxon>
        <taxon>Kyrpidia</taxon>
    </lineage>
</organism>
<proteinExistence type="predicted"/>
<evidence type="ECO:0000313" key="2">
    <source>
        <dbReference type="Proteomes" id="UP000231932"/>
    </source>
</evidence>
<reference evidence="2" key="1">
    <citation type="submission" date="2017-11" db="EMBL/GenBank/DDBJ databases">
        <title>Complete Genome Sequence of Kyrpidia sp. Strain EA-1, a thermophilic, hydrogen-oxidizing Bacterium, isolated from the Azores.</title>
        <authorList>
            <person name="Reiner J.E."/>
            <person name="Lapp C.J."/>
            <person name="Bunk B."/>
            <person name="Gescher J."/>
        </authorList>
    </citation>
    <scope>NUCLEOTIDE SEQUENCE [LARGE SCALE GENOMIC DNA]</scope>
    <source>
        <strain evidence="2">EA-1</strain>
    </source>
</reference>
<dbReference type="EMBL" id="CP024955">
    <property type="protein sequence ID" value="ATY85816.1"/>
    <property type="molecule type" value="Genomic_DNA"/>
</dbReference>
<name>A0A2K8N8Y7_9BACL</name>
<sequence length="87" mass="9253">MVARFAGRADVPDFRGSTVCSKTPPILETGRHRVVVDAAGFANVKVLASGYHRSADLPTSFRVAASQCFATPPESHQKGRSKQPAGK</sequence>
<keyword evidence="2" id="KW-1185">Reference proteome</keyword>
<dbReference type="KEGG" id="kyr:CVV65_13505"/>